<feature type="region of interest" description="Disordered" evidence="1">
    <location>
        <begin position="303"/>
        <end position="484"/>
    </location>
</feature>
<dbReference type="Proteomes" id="UP001633002">
    <property type="component" value="Unassembled WGS sequence"/>
</dbReference>
<evidence type="ECO:0000256" key="1">
    <source>
        <dbReference type="SAM" id="MobiDB-lite"/>
    </source>
</evidence>
<feature type="compositionally biased region" description="Polar residues" evidence="1">
    <location>
        <begin position="412"/>
        <end position="430"/>
    </location>
</feature>
<evidence type="ECO:0000313" key="2">
    <source>
        <dbReference type="EMBL" id="KAL3681582.1"/>
    </source>
</evidence>
<feature type="compositionally biased region" description="Polar residues" evidence="1">
    <location>
        <begin position="311"/>
        <end position="328"/>
    </location>
</feature>
<comment type="caution">
    <text evidence="2">The sequence shown here is derived from an EMBL/GenBank/DDBJ whole genome shotgun (WGS) entry which is preliminary data.</text>
</comment>
<accession>A0ABD3GT09</accession>
<dbReference type="AlphaFoldDB" id="A0ABD3GT09"/>
<organism evidence="2 3">
    <name type="scientific">Riccia sorocarpa</name>
    <dbReference type="NCBI Taxonomy" id="122646"/>
    <lineage>
        <taxon>Eukaryota</taxon>
        <taxon>Viridiplantae</taxon>
        <taxon>Streptophyta</taxon>
        <taxon>Embryophyta</taxon>
        <taxon>Marchantiophyta</taxon>
        <taxon>Marchantiopsida</taxon>
        <taxon>Marchantiidae</taxon>
        <taxon>Marchantiales</taxon>
        <taxon>Ricciaceae</taxon>
        <taxon>Riccia</taxon>
    </lineage>
</organism>
<evidence type="ECO:0000313" key="3">
    <source>
        <dbReference type="Proteomes" id="UP001633002"/>
    </source>
</evidence>
<protein>
    <submittedName>
        <fullName evidence="2">Uncharacterized protein</fullName>
    </submittedName>
</protein>
<name>A0ABD3GT09_9MARC</name>
<sequence length="484" mass="53204">MVEVSSDGEGQKGKKDKKNRPTDVIDTTKFSAKTGLIDRASIQEYKSVYAQYQASNGAKVNSKLEEHVQTRLRNTVKEQKKKRKRDITSVAASTAASTAVPFSGIPIMVASTMVQCVGFSASLGLIPVANIRSIQDANTLASHMTSALQKASSSGLKAAVEAFVIEVLKNSGIGYWLWDEILKEIIYEMTSGAIIDSTWVLTPLFMAPKYHLHRKLIKKMYVALGEKAIVVHKAWVNEHLFLGKPETDQAADTPTSTPMVPSAYLNGYPTTGQTMYESNSDEGVPYPIYYQPAFAASTHRPAEAYPRHGNSLHQTGGKQGETVTNHPQSYDGGCIRDSYTSAPMYQQQMSTRESSQQEHQQPSLYKVSPYQSASAYPHQASTAGSSHYEHPESQQSHYNPNSHPSLPAYPQQAPTLGASQYTYQHLQSQPPSLPSRYPAGAEHGPHLKTSYRPPSDHYQHISSVNAAAENYPQKSPPQKQVEAC</sequence>
<proteinExistence type="predicted"/>
<reference evidence="2 3" key="1">
    <citation type="submission" date="2024-09" db="EMBL/GenBank/DDBJ databases">
        <title>Chromosome-scale assembly of Riccia sorocarpa.</title>
        <authorList>
            <person name="Paukszto L."/>
        </authorList>
    </citation>
    <scope>NUCLEOTIDE SEQUENCE [LARGE SCALE GENOMIC DNA]</scope>
    <source>
        <strain evidence="2">LP-2024</strain>
        <tissue evidence="2">Aerial parts of the thallus</tissue>
    </source>
</reference>
<gene>
    <name evidence="2" type="ORF">R1sor_024538</name>
</gene>
<feature type="compositionally biased region" description="Polar residues" evidence="1">
    <location>
        <begin position="338"/>
        <end position="385"/>
    </location>
</feature>
<keyword evidence="3" id="KW-1185">Reference proteome</keyword>
<feature type="compositionally biased region" description="Basic and acidic residues" evidence="1">
    <location>
        <begin position="9"/>
        <end position="23"/>
    </location>
</feature>
<dbReference type="EMBL" id="JBJQOH010000007">
    <property type="protein sequence ID" value="KAL3681582.1"/>
    <property type="molecule type" value="Genomic_DNA"/>
</dbReference>
<feature type="region of interest" description="Disordered" evidence="1">
    <location>
        <begin position="1"/>
        <end position="25"/>
    </location>
</feature>
<feature type="compositionally biased region" description="Polar residues" evidence="1">
    <location>
        <begin position="393"/>
        <end position="404"/>
    </location>
</feature>